<feature type="compositionally biased region" description="Low complexity" evidence="1">
    <location>
        <begin position="131"/>
        <end position="149"/>
    </location>
</feature>
<evidence type="ECO:0000313" key="4">
    <source>
        <dbReference type="EMBL" id="NMH99106.1"/>
    </source>
</evidence>
<organism evidence="4 5">
    <name type="scientific">Pseudonocardia acidicola</name>
    <dbReference type="NCBI Taxonomy" id="2724939"/>
    <lineage>
        <taxon>Bacteria</taxon>
        <taxon>Bacillati</taxon>
        <taxon>Actinomycetota</taxon>
        <taxon>Actinomycetes</taxon>
        <taxon>Pseudonocardiales</taxon>
        <taxon>Pseudonocardiaceae</taxon>
        <taxon>Pseudonocardia</taxon>
    </lineage>
</organism>
<evidence type="ECO:0000256" key="1">
    <source>
        <dbReference type="SAM" id="MobiDB-lite"/>
    </source>
</evidence>
<gene>
    <name evidence="4" type="ORF">HF526_17580</name>
</gene>
<dbReference type="InterPro" id="IPR006311">
    <property type="entry name" value="TAT_signal"/>
</dbReference>
<dbReference type="Pfam" id="PF18914">
    <property type="entry name" value="DUF5666"/>
    <property type="match status" value="1"/>
</dbReference>
<evidence type="ECO:0000256" key="2">
    <source>
        <dbReference type="SAM" id="SignalP"/>
    </source>
</evidence>
<feature type="chain" id="PRO_5045893162" description="DUF5666 domain-containing protein" evidence="2">
    <location>
        <begin position="41"/>
        <end position="149"/>
    </location>
</feature>
<comment type="caution">
    <text evidence="4">The sequence shown here is derived from an EMBL/GenBank/DDBJ whole genome shotgun (WGS) entry which is preliminary data.</text>
</comment>
<dbReference type="PROSITE" id="PS51257">
    <property type="entry name" value="PROKAR_LIPOPROTEIN"/>
    <property type="match status" value="1"/>
</dbReference>
<dbReference type="PROSITE" id="PS51318">
    <property type="entry name" value="TAT"/>
    <property type="match status" value="1"/>
</dbReference>
<keyword evidence="5" id="KW-1185">Reference proteome</keyword>
<protein>
    <recommendedName>
        <fullName evidence="3">DUF5666 domain-containing protein</fullName>
    </recommendedName>
</protein>
<feature type="domain" description="DUF5666" evidence="3">
    <location>
        <begin position="61"/>
        <end position="125"/>
    </location>
</feature>
<dbReference type="Proteomes" id="UP000820669">
    <property type="component" value="Unassembled WGS sequence"/>
</dbReference>
<reference evidence="4 5" key="1">
    <citation type="submission" date="2020-04" db="EMBL/GenBank/DDBJ databases">
        <authorList>
            <person name="Klaysubun C."/>
            <person name="Duangmal K."/>
            <person name="Lipun K."/>
        </authorList>
    </citation>
    <scope>NUCLEOTIDE SEQUENCE [LARGE SCALE GENOMIC DNA]</scope>
    <source>
        <strain evidence="4 5">K10HN5</strain>
    </source>
</reference>
<name>A0ABX1SFF0_9PSEU</name>
<feature type="signal peptide" evidence="2">
    <location>
        <begin position="1"/>
        <end position="40"/>
    </location>
</feature>
<feature type="region of interest" description="Disordered" evidence="1">
    <location>
        <begin position="38"/>
        <end position="62"/>
    </location>
</feature>
<accession>A0ABX1SFF0</accession>
<dbReference type="RefSeq" id="WP_169382548.1">
    <property type="nucleotide sequence ID" value="NZ_JAAXLA010000031.1"/>
</dbReference>
<evidence type="ECO:0000259" key="3">
    <source>
        <dbReference type="Pfam" id="PF18914"/>
    </source>
</evidence>
<keyword evidence="2" id="KW-0732">Signal</keyword>
<feature type="compositionally biased region" description="Low complexity" evidence="1">
    <location>
        <begin position="38"/>
        <end position="52"/>
    </location>
</feature>
<dbReference type="EMBL" id="JAAXLA010000031">
    <property type="protein sequence ID" value="NMH99106.1"/>
    <property type="molecule type" value="Genomic_DNA"/>
</dbReference>
<proteinExistence type="predicted"/>
<dbReference type="InterPro" id="IPR043724">
    <property type="entry name" value="DUF5666"/>
</dbReference>
<sequence>MKSTLSTPTRRAAVRSGAAVLAATAVVLLSAGCSGSSATAAAPSSASQPAPGHRGGQGIFGRVTAENGSTWTVVNPKGTQFTVDLTPQTAFGTAKAPATAQQFPVGSNVRVSGTRNGDTVTATRIDDMRAPGRGAAPSGAPAPTTTSST</sequence>
<evidence type="ECO:0000313" key="5">
    <source>
        <dbReference type="Proteomes" id="UP000820669"/>
    </source>
</evidence>
<feature type="region of interest" description="Disordered" evidence="1">
    <location>
        <begin position="126"/>
        <end position="149"/>
    </location>
</feature>